<feature type="signal peptide" evidence="1">
    <location>
        <begin position="1"/>
        <end position="30"/>
    </location>
</feature>
<organism evidence="2 3">
    <name type="scientific">Trichoderma gamsii</name>
    <dbReference type="NCBI Taxonomy" id="398673"/>
    <lineage>
        <taxon>Eukaryota</taxon>
        <taxon>Fungi</taxon>
        <taxon>Dikarya</taxon>
        <taxon>Ascomycota</taxon>
        <taxon>Pezizomycotina</taxon>
        <taxon>Sordariomycetes</taxon>
        <taxon>Hypocreomycetidae</taxon>
        <taxon>Hypocreales</taxon>
        <taxon>Hypocreaceae</taxon>
        <taxon>Trichoderma</taxon>
    </lineage>
</organism>
<reference evidence="2 3" key="1">
    <citation type="journal article" date="2016" name="Genome Announc.">
        <title>Draft Whole-Genome Sequence of Trichoderma gamsii T6085, a Promising Biocontrol Agent of Fusarium Head Blight on Wheat.</title>
        <authorList>
            <person name="Baroncelli R."/>
            <person name="Zapparata A."/>
            <person name="Piaggeschi G."/>
            <person name="Sarrocco S."/>
            <person name="Vannacci G."/>
        </authorList>
    </citation>
    <scope>NUCLEOTIDE SEQUENCE [LARGE SCALE GENOMIC DNA]</scope>
    <source>
        <strain evidence="2 3">T6085</strain>
    </source>
</reference>
<protein>
    <submittedName>
        <fullName evidence="2">Uncharacterized protein</fullName>
    </submittedName>
</protein>
<dbReference type="GeneID" id="29991100"/>
<dbReference type="RefSeq" id="XP_024404255.1">
    <property type="nucleotide sequence ID" value="XM_024551000.1"/>
</dbReference>
<proteinExistence type="predicted"/>
<dbReference type="STRING" id="398673.A0A2P4Z6T5"/>
<dbReference type="Proteomes" id="UP000054821">
    <property type="component" value="Unassembled WGS sequence"/>
</dbReference>
<name>A0A2P4Z6T5_9HYPO</name>
<dbReference type="AlphaFoldDB" id="A0A2P4Z6T5"/>
<accession>A0A2P4Z6T5</accession>
<sequence>MAHMCLVDSLGHYPCNLMLMLALTMAGSSATPQVKEDERCFSASENRKNPAFFAANLVTQMLWFLKPSAFPQGTEDERGVMGISEMAKKVGGLGLEGWVTWQISTQLAKFGQTLDNLPADVLNQAIKVLKDAIVKDLTGEWDIGGLGIKAGVATYHYWWKFKGLGGWNKYFDKYQPYIGFRLTAQLPKDGKFQVVETKTPVSIAKSFPTPSTSEPPPSLTATYEDTNLGFRIKQVAEGFKGIN</sequence>
<evidence type="ECO:0000313" key="2">
    <source>
        <dbReference type="EMBL" id="PON19995.1"/>
    </source>
</evidence>
<evidence type="ECO:0000256" key="1">
    <source>
        <dbReference type="SAM" id="SignalP"/>
    </source>
</evidence>
<keyword evidence="3" id="KW-1185">Reference proteome</keyword>
<feature type="chain" id="PRO_5015139904" evidence="1">
    <location>
        <begin position="31"/>
        <end position="243"/>
    </location>
</feature>
<comment type="caution">
    <text evidence="2">The sequence shown here is derived from an EMBL/GenBank/DDBJ whole genome shotgun (WGS) entry which is preliminary data.</text>
</comment>
<dbReference type="EMBL" id="JPDN02000103">
    <property type="protein sequence ID" value="PON19995.1"/>
    <property type="molecule type" value="Genomic_DNA"/>
</dbReference>
<gene>
    <name evidence="2" type="ORF">TGAM01_v211134</name>
</gene>
<keyword evidence="1" id="KW-0732">Signal</keyword>
<evidence type="ECO:0000313" key="3">
    <source>
        <dbReference type="Proteomes" id="UP000054821"/>
    </source>
</evidence>